<keyword evidence="2" id="KW-1185">Reference proteome</keyword>
<proteinExistence type="predicted"/>
<dbReference type="STRING" id="27835.A0A0N4Y4W8"/>
<dbReference type="OMA" id="FEQEYAN"/>
<gene>
    <name evidence="1" type="ORF">NBR_LOCUS10982</name>
</gene>
<name>A0A0N4Y4W8_NIPBR</name>
<dbReference type="InterPro" id="IPR034754">
    <property type="entry name" value="GEMIN8"/>
</dbReference>
<dbReference type="PANTHER" id="PTHR16238:SF7">
    <property type="entry name" value="GEM-ASSOCIATED PROTEIN 8"/>
    <property type="match status" value="1"/>
</dbReference>
<reference evidence="1 2" key="2">
    <citation type="submission" date="2018-11" db="EMBL/GenBank/DDBJ databases">
        <authorList>
            <consortium name="Pathogen Informatics"/>
        </authorList>
    </citation>
    <scope>NUCLEOTIDE SEQUENCE [LARGE SCALE GENOMIC DNA]</scope>
</reference>
<dbReference type="GO" id="GO:0000387">
    <property type="term" value="P:spliceosomal snRNP assembly"/>
    <property type="evidence" value="ECO:0007669"/>
    <property type="project" value="InterPro"/>
</dbReference>
<dbReference type="WBParaSite" id="NBR_0001098101-mRNA-1">
    <property type="protein sequence ID" value="NBR_0001098101-mRNA-1"/>
    <property type="gene ID" value="NBR_0001098101"/>
</dbReference>
<dbReference type="EMBL" id="UYSL01020431">
    <property type="protein sequence ID" value="VDL74571.1"/>
    <property type="molecule type" value="Genomic_DNA"/>
</dbReference>
<dbReference type="GO" id="GO:0032797">
    <property type="term" value="C:SMN complex"/>
    <property type="evidence" value="ECO:0007669"/>
    <property type="project" value="InterPro"/>
</dbReference>
<protein>
    <submittedName>
        <fullName evidence="3">PRP21_like_P domain-containing protein</fullName>
    </submittedName>
</protein>
<organism evidence="3">
    <name type="scientific">Nippostrongylus brasiliensis</name>
    <name type="common">Rat hookworm</name>
    <dbReference type="NCBI Taxonomy" id="27835"/>
    <lineage>
        <taxon>Eukaryota</taxon>
        <taxon>Metazoa</taxon>
        <taxon>Ecdysozoa</taxon>
        <taxon>Nematoda</taxon>
        <taxon>Chromadorea</taxon>
        <taxon>Rhabditida</taxon>
        <taxon>Rhabditina</taxon>
        <taxon>Rhabditomorpha</taxon>
        <taxon>Strongyloidea</taxon>
        <taxon>Heligmosomidae</taxon>
        <taxon>Nippostrongylus</taxon>
    </lineage>
</organism>
<accession>A0A0N4Y4W8</accession>
<dbReference type="AlphaFoldDB" id="A0A0N4Y4W8"/>
<dbReference type="PANTHER" id="PTHR16238">
    <property type="entry name" value="GEM-ASSOCIATED PROTEIN 8"/>
    <property type="match status" value="1"/>
</dbReference>
<evidence type="ECO:0000313" key="3">
    <source>
        <dbReference type="WBParaSite" id="NBR_0001098101-mRNA-1"/>
    </source>
</evidence>
<dbReference type="Proteomes" id="UP000271162">
    <property type="component" value="Unassembled WGS sequence"/>
</dbReference>
<evidence type="ECO:0000313" key="2">
    <source>
        <dbReference type="Proteomes" id="UP000271162"/>
    </source>
</evidence>
<dbReference type="Pfam" id="PF15348">
    <property type="entry name" value="GEMIN8"/>
    <property type="match status" value="1"/>
</dbReference>
<sequence length="131" mass="15638">MDVEEEDVEMSEEMVAFFRKTIEHRKQRDAARAEREQRFVKERGEEAAHWIQLDDDEYILADKIGVYGVEKRTFDAPDEEAKTKKRREDAQRMYGSSAERILAMETLIDMRFEQEYANKRPPLWPNIPLKL</sequence>
<reference evidence="3" key="1">
    <citation type="submission" date="2017-02" db="UniProtKB">
        <authorList>
            <consortium name="WormBaseParasite"/>
        </authorList>
    </citation>
    <scope>IDENTIFICATION</scope>
</reference>
<evidence type="ECO:0000313" key="1">
    <source>
        <dbReference type="EMBL" id="VDL74571.1"/>
    </source>
</evidence>